<dbReference type="AlphaFoldDB" id="A0A0G1WX89"/>
<reference evidence="1 2" key="1">
    <citation type="journal article" date="2015" name="Nature">
        <title>rRNA introns, odd ribosomes, and small enigmatic genomes across a large radiation of phyla.</title>
        <authorList>
            <person name="Brown C.T."/>
            <person name="Hug L.A."/>
            <person name="Thomas B.C."/>
            <person name="Sharon I."/>
            <person name="Castelle C.J."/>
            <person name="Singh A."/>
            <person name="Wilkins M.J."/>
            <person name="Williams K.H."/>
            <person name="Banfield J.F."/>
        </authorList>
    </citation>
    <scope>NUCLEOTIDE SEQUENCE [LARGE SCALE GENOMIC DNA]</scope>
</reference>
<evidence type="ECO:0000313" key="2">
    <source>
        <dbReference type="Proteomes" id="UP000034273"/>
    </source>
</evidence>
<accession>A0A0G1WX89</accession>
<proteinExistence type="predicted"/>
<dbReference type="Proteomes" id="UP000034273">
    <property type="component" value="Unassembled WGS sequence"/>
</dbReference>
<evidence type="ECO:0000313" key="1">
    <source>
        <dbReference type="EMBL" id="KKW23356.1"/>
    </source>
</evidence>
<organism evidence="1 2">
    <name type="scientific">Candidatus Kaiserbacteria bacterium GW2011_GWA2_52_12</name>
    <dbReference type="NCBI Taxonomy" id="1618671"/>
    <lineage>
        <taxon>Bacteria</taxon>
        <taxon>Candidatus Kaiseribacteriota</taxon>
    </lineage>
</organism>
<comment type="caution">
    <text evidence="1">The sequence shown here is derived from an EMBL/GenBank/DDBJ whole genome shotgun (WGS) entry which is preliminary data.</text>
</comment>
<dbReference type="STRING" id="1618671.UY67_C0024G0030"/>
<gene>
    <name evidence="1" type="ORF">UY67_C0024G0030</name>
</gene>
<sequence>MVCLAVLVGVYFPFVNYLEPVEAGIAWNFVSGELRIQDKGWNFTPPWVLVARVDLRPARVCITTASRAFSCKLVEFKASEYRKFVGTEGFHYYWWYNRVSFNWGYSEEYRGMKDILRGYAYAAKQYPFVTVIRDYEVGQ</sequence>
<protein>
    <submittedName>
        <fullName evidence="1">Uncharacterized protein</fullName>
    </submittedName>
</protein>
<name>A0A0G1WX89_9BACT</name>
<dbReference type="EMBL" id="LCQW01000024">
    <property type="protein sequence ID" value="KKW23356.1"/>
    <property type="molecule type" value="Genomic_DNA"/>
</dbReference>